<name>A0ABU4E5B5_9ENTR</name>
<comment type="caution">
    <text evidence="1">The sequence shown here is derived from an EMBL/GenBank/DDBJ whole genome shotgun (WGS) entry which is preliminary data.</text>
</comment>
<dbReference type="Proteomes" id="UP001187066">
    <property type="component" value="Unassembled WGS sequence"/>
</dbReference>
<organism evidence="1 2">
    <name type="scientific">Atlantibacter subterraneus</name>
    <dbReference type="NCBI Taxonomy" id="255519"/>
    <lineage>
        <taxon>Bacteria</taxon>
        <taxon>Pseudomonadati</taxon>
        <taxon>Pseudomonadota</taxon>
        <taxon>Gammaproteobacteria</taxon>
        <taxon>Enterobacterales</taxon>
        <taxon>Enterobacteriaceae</taxon>
        <taxon>Atlantibacter</taxon>
    </lineage>
</organism>
<proteinExistence type="predicted"/>
<dbReference type="EMBL" id="JAWLOF010000013">
    <property type="protein sequence ID" value="MDV7024314.1"/>
    <property type="molecule type" value="Genomic_DNA"/>
</dbReference>
<dbReference type="RefSeq" id="WP_151603680.1">
    <property type="nucleotide sequence ID" value="NZ_JAWLOF010000013.1"/>
</dbReference>
<keyword evidence="2" id="KW-1185">Reference proteome</keyword>
<evidence type="ECO:0008006" key="3">
    <source>
        <dbReference type="Google" id="ProtNLM"/>
    </source>
</evidence>
<gene>
    <name evidence="1" type="ORF">R4P48_16700</name>
</gene>
<accession>A0ABU4E5B5</accession>
<evidence type="ECO:0000313" key="1">
    <source>
        <dbReference type="EMBL" id="MDV7024314.1"/>
    </source>
</evidence>
<evidence type="ECO:0000313" key="2">
    <source>
        <dbReference type="Proteomes" id="UP001187066"/>
    </source>
</evidence>
<sequence length="131" mass="15130">MKHYTLPQTYHSVADLQLTALAETIHQMGISTEELRMRLLHDKALRDAIFRPTQTGYQNNPANVNRVIDDQGVIGTAEVASLLGVKNQTLLKWVCYDTLPQNFPRPFKIRRKNKWRIKDVSAYFANLTNEF</sequence>
<protein>
    <recommendedName>
        <fullName evidence="3">DNA-binding protein</fullName>
    </recommendedName>
</protein>
<reference evidence="1 2" key="1">
    <citation type="submission" date="2023-10" db="EMBL/GenBank/DDBJ databases">
        <authorList>
            <person name="Dale J."/>
        </authorList>
    </citation>
    <scope>NUCLEOTIDE SEQUENCE [LARGE SCALE GENOMIC DNA]</scope>
    <source>
        <strain evidence="1 2">2023EL-00970</strain>
    </source>
</reference>